<feature type="domain" description="S1 motif" evidence="3">
    <location>
        <begin position="170"/>
        <end position="252"/>
    </location>
</feature>
<feature type="compositionally biased region" description="Basic residues" evidence="2">
    <location>
        <begin position="730"/>
        <end position="739"/>
    </location>
</feature>
<feature type="region of interest" description="Disordered" evidence="2">
    <location>
        <begin position="1510"/>
        <end position="1547"/>
    </location>
</feature>
<dbReference type="GO" id="GO:0003676">
    <property type="term" value="F:nucleic acid binding"/>
    <property type="evidence" value="ECO:0007669"/>
    <property type="project" value="InterPro"/>
</dbReference>
<feature type="region of interest" description="Disordered" evidence="2">
    <location>
        <begin position="1111"/>
        <end position="1308"/>
    </location>
</feature>
<evidence type="ECO:0000256" key="2">
    <source>
        <dbReference type="SAM" id="MobiDB-lite"/>
    </source>
</evidence>
<feature type="compositionally biased region" description="Basic and acidic residues" evidence="2">
    <location>
        <begin position="1059"/>
        <end position="1081"/>
    </location>
</feature>
<evidence type="ECO:0000313" key="5">
    <source>
        <dbReference type="RefSeq" id="XP_022093740.1"/>
    </source>
</evidence>
<dbReference type="Proteomes" id="UP000694845">
    <property type="component" value="Unplaced"/>
</dbReference>
<feature type="compositionally biased region" description="Low complexity" evidence="2">
    <location>
        <begin position="688"/>
        <end position="715"/>
    </location>
</feature>
<dbReference type="RefSeq" id="XP_022093740.1">
    <property type="nucleotide sequence ID" value="XM_022238048.1"/>
</dbReference>
<feature type="repeat" description="TPR" evidence="1">
    <location>
        <begin position="348"/>
        <end position="381"/>
    </location>
</feature>
<feature type="compositionally biased region" description="Basic and acidic residues" evidence="2">
    <location>
        <begin position="856"/>
        <end position="915"/>
    </location>
</feature>
<dbReference type="InterPro" id="IPR012340">
    <property type="entry name" value="NA-bd_OB-fold"/>
</dbReference>
<feature type="compositionally biased region" description="Acidic residues" evidence="2">
    <location>
        <begin position="1082"/>
        <end position="1091"/>
    </location>
</feature>
<feature type="compositionally biased region" description="Basic residues" evidence="2">
    <location>
        <begin position="589"/>
        <end position="600"/>
    </location>
</feature>
<dbReference type="Gene3D" id="1.25.40.10">
    <property type="entry name" value="Tetratricopeptide repeat domain"/>
    <property type="match status" value="1"/>
</dbReference>
<feature type="compositionally biased region" description="Basic and acidic residues" evidence="2">
    <location>
        <begin position="1525"/>
        <end position="1547"/>
    </location>
</feature>
<feature type="compositionally biased region" description="Basic and acidic residues" evidence="2">
    <location>
        <begin position="974"/>
        <end position="989"/>
    </location>
</feature>
<feature type="compositionally biased region" description="Basic and acidic residues" evidence="2">
    <location>
        <begin position="577"/>
        <end position="588"/>
    </location>
</feature>
<evidence type="ECO:0000313" key="4">
    <source>
        <dbReference type="Proteomes" id="UP000694845"/>
    </source>
</evidence>
<feature type="compositionally biased region" description="Basic and acidic residues" evidence="2">
    <location>
        <begin position="1412"/>
        <end position="1424"/>
    </location>
</feature>
<dbReference type="Pfam" id="PF13414">
    <property type="entry name" value="TPR_11"/>
    <property type="match status" value="1"/>
</dbReference>
<name>A0A8B7YMR1_ACAPL</name>
<feature type="compositionally biased region" description="Polar residues" evidence="2">
    <location>
        <begin position="1242"/>
        <end position="1256"/>
    </location>
</feature>
<gene>
    <name evidence="5" type="primary">LOC110980955</name>
</gene>
<dbReference type="SUPFAM" id="SSF48452">
    <property type="entry name" value="TPR-like"/>
    <property type="match status" value="1"/>
</dbReference>
<feature type="compositionally biased region" description="Basic and acidic residues" evidence="2">
    <location>
        <begin position="527"/>
        <end position="539"/>
    </location>
</feature>
<dbReference type="SMART" id="SM00316">
    <property type="entry name" value="S1"/>
    <property type="match status" value="1"/>
</dbReference>
<dbReference type="InterPro" id="IPR039190">
    <property type="entry name" value="TTC14"/>
</dbReference>
<feature type="compositionally biased region" description="Low complexity" evidence="2">
    <location>
        <begin position="645"/>
        <end position="660"/>
    </location>
</feature>
<feature type="compositionally biased region" description="Basic and acidic residues" evidence="2">
    <location>
        <begin position="933"/>
        <end position="943"/>
    </location>
</feature>
<feature type="compositionally biased region" description="Basic and acidic residues" evidence="2">
    <location>
        <begin position="1151"/>
        <end position="1173"/>
    </location>
</feature>
<feature type="compositionally biased region" description="Polar residues" evidence="2">
    <location>
        <begin position="1680"/>
        <end position="1690"/>
    </location>
</feature>
<organism evidence="4 5">
    <name type="scientific">Acanthaster planci</name>
    <name type="common">Crown-of-thorns starfish</name>
    <dbReference type="NCBI Taxonomy" id="133434"/>
    <lineage>
        <taxon>Eukaryota</taxon>
        <taxon>Metazoa</taxon>
        <taxon>Echinodermata</taxon>
        <taxon>Eleutherozoa</taxon>
        <taxon>Asterozoa</taxon>
        <taxon>Asteroidea</taxon>
        <taxon>Valvatacea</taxon>
        <taxon>Valvatida</taxon>
        <taxon>Acanthasteridae</taxon>
        <taxon>Acanthaster</taxon>
    </lineage>
</organism>
<feature type="compositionally biased region" description="Basic and acidic residues" evidence="2">
    <location>
        <begin position="1572"/>
        <end position="1597"/>
    </location>
</feature>
<dbReference type="PANTHER" id="PTHR23184">
    <property type="entry name" value="TETRATRICOPEPTIDE REPEAT PROTEIN 14"/>
    <property type="match status" value="1"/>
</dbReference>
<dbReference type="InterPro" id="IPR019734">
    <property type="entry name" value="TPR_rpt"/>
</dbReference>
<dbReference type="KEGG" id="aplc:110980955"/>
<feature type="compositionally biased region" description="Basic and acidic residues" evidence="2">
    <location>
        <begin position="1390"/>
        <end position="1400"/>
    </location>
</feature>
<evidence type="ECO:0000259" key="3">
    <source>
        <dbReference type="PROSITE" id="PS50126"/>
    </source>
</evidence>
<feature type="repeat" description="TPR" evidence="1">
    <location>
        <begin position="382"/>
        <end position="415"/>
    </location>
</feature>
<dbReference type="PANTHER" id="PTHR23184:SF9">
    <property type="entry name" value="TETRATRICOPEPTIDE REPEAT PROTEIN 14"/>
    <property type="match status" value="1"/>
</dbReference>
<feature type="compositionally biased region" description="Basic and acidic residues" evidence="2">
    <location>
        <begin position="1040"/>
        <end position="1050"/>
    </location>
</feature>
<feature type="compositionally biased region" description="Polar residues" evidence="2">
    <location>
        <begin position="1203"/>
        <end position="1212"/>
    </location>
</feature>
<feature type="compositionally biased region" description="Basic and acidic residues" evidence="2">
    <location>
        <begin position="1340"/>
        <end position="1352"/>
    </location>
</feature>
<dbReference type="InterPro" id="IPR011990">
    <property type="entry name" value="TPR-like_helical_dom_sf"/>
</dbReference>
<feature type="compositionally biased region" description="Basic and acidic residues" evidence="2">
    <location>
        <begin position="502"/>
        <end position="517"/>
    </location>
</feature>
<dbReference type="PROSITE" id="PS50005">
    <property type="entry name" value="TPR"/>
    <property type="match status" value="3"/>
</dbReference>
<feature type="region of interest" description="Disordered" evidence="2">
    <location>
        <begin position="1568"/>
        <end position="1719"/>
    </location>
</feature>
<feature type="region of interest" description="Disordered" evidence="2">
    <location>
        <begin position="1326"/>
        <end position="1464"/>
    </location>
</feature>
<dbReference type="OrthoDB" id="1914839at2759"/>
<proteinExistence type="predicted"/>
<protein>
    <submittedName>
        <fullName evidence="5">Uncharacterized protein LOC110980955</fullName>
    </submittedName>
</protein>
<feature type="repeat" description="TPR" evidence="1">
    <location>
        <begin position="423"/>
        <end position="456"/>
    </location>
</feature>
<sequence length="1719" mass="195157">MTKHCWRKSQSIEIEKMEGFRESKTVMDRSLFEKAVKLHGVKLERLVKEEQGASFLVLDHVDVKDVPQVENSVKTSGLSTSSLKLKHERKRSMDETSGKQFIDKLHGFIARKADLLFQQQGNEDQPLKESSPVKDAEKSDYYAILPPLEQFLEVHPDVCQERLFDVLKVGDVVVGQILSTKEFGIFAKLLALCRDTFRFLEECEVVALLPAAELRDKFSHVASVDDFQIGDLLRALVIKINPVEQKVIISLHSKDDSGDNGSLGLITESELPVHYRRSVLQMNTQETYEDMLHNTVGFDNPFNVANLGAKLGLNDACPLSLMRGLQRSNFPEKEYAEPLRKWQTNRWSMESVAKGVAYFKAGQLLDAMQHLNKALEIDEENVEALVARGALYANKDLLSKALQDFGKALKINPNHRNANKYMCETLIERGKQHEEAGEIEKAVDCYQTATDIKPDFLEAQLCLEKINRTRTPINKVASPESISSPSLTSPEVMSVEALRQLVDPKDNISKTKRISEKTKKKKKKKKQEKDKSSRKRDNEGTPPGRSQSKKRGRYSSAESSQSSRSRSRSRHRSRKKSSGDSRKYERSTSRKRKKKARGRRSHESVSCSRSDSSDRSLLRRSMSRSQQRSARKASKYAKKHRRRQSSSYSRSSSSSSQSYRSRSRSRSRKIKASTRHGKSSSKRKLDVVQHSSRYSVSRSRSQSPYTVSDSSSTSESPRRSNSRSLDQSRSRSRKDKTGKRSSTGKSKTTERSRSRSLSAGTRRRTLSAGSQKSRITKIESTKIGGTALLAEKFEAVSDVQERMKENTTSKSKTFKTDSKQLSSGADRRDTYPSDERYKSKHSKKTEMPIAKGPLKRNQDAQKLSVDEALRTPEKGRGLREREEAAKVKLKDSKCELQSRRRFTETRERRSVEESRRRRYSYSDSESISDNSEDEHKKHLKETASQRSSFSSTSQKAQSIDRSKKGQPGSQGGKPQDRKGKDRKSSSCKDRHYRQSSSRSASSDETYSSGTSYSSYSVSGSRSYSYSSYSSSGSYSDSDESCSHQKDSDKKSRTKKNRRASLEAQEKSKTSKLKEVKSRQSKDEEDDSESDVDTGIYEISRDHLEMYMDSKSYQLKKADVSPLKHRKRWRSGDEDEIVSDKKMKAGQRRGKNPPDDGKKEKTPSFVAKSKESQKTSKLQSIVPQKSDTKVPLSAPSHLPPVSKSAVSNVNIFQSGAPDDGRHQSMRPSQERPGQLAQFDRTPDQTGGTDKSHQQQQLVPGIPKPSISEAKNRGSKSVLIPSQDRGKSYHTTPHETAYEPGPSHRGQVFTPEQLSVIKSISKHLAQTHQTVSHVGTSVMPVDTDKSQYYKKDQEDQGQGSSEITNQSRSVQGHQIGVIMTERPSDTFVQSEYHQEISERSDPPLDEPQCRSKRGRWDVRVPDKDGGLDSGHARGSSLAHVGSKPIPVSIDYKHGKDTSSSYDNNSKGYREREVIVSDMPRASAHERFVYRTHDLDHTGGKLLEVGRDPYEISQQETDDTSRHRGHHSRDGRSQNERVRGKRSEGSMCETRLDVVESNDIYATRSGDRVQVVDYQHGKGDRYHEKHRSARDERNLDDRHESRHHSRHHDRQHERHSDRHYGDHQRSLDQRHSDSRRICEPGSADRRHYHGRDRHRDTHRDRYHGRSSDKYRDATPVAPKESNPFHQLVSSSKDMQVAALHSEGKWGHDGSPEDMKSSRLWWL</sequence>
<dbReference type="SUPFAM" id="SSF50249">
    <property type="entry name" value="Nucleic acid-binding proteins"/>
    <property type="match status" value="1"/>
</dbReference>
<feature type="compositionally biased region" description="Low complexity" evidence="2">
    <location>
        <begin position="554"/>
        <end position="564"/>
    </location>
</feature>
<feature type="compositionally biased region" description="Low complexity" evidence="2">
    <location>
        <begin position="944"/>
        <end position="957"/>
    </location>
</feature>
<accession>A0A8B7YMR1</accession>
<dbReference type="Gene3D" id="2.40.50.140">
    <property type="entry name" value="Nucleic acid-binding proteins"/>
    <property type="match status" value="1"/>
</dbReference>
<keyword evidence="4" id="KW-1185">Reference proteome</keyword>
<feature type="compositionally biased region" description="Basic and acidic residues" evidence="2">
    <location>
        <begin position="1698"/>
        <end position="1713"/>
    </location>
</feature>
<evidence type="ECO:0000256" key="1">
    <source>
        <dbReference type="PROSITE-ProRule" id="PRU00339"/>
    </source>
</evidence>
<feature type="compositionally biased region" description="Basic and acidic residues" evidence="2">
    <location>
        <begin position="1607"/>
        <end position="1642"/>
    </location>
</feature>
<dbReference type="InterPro" id="IPR003029">
    <property type="entry name" value="S1_domain"/>
</dbReference>
<feature type="compositionally biased region" description="Polar residues" evidence="2">
    <location>
        <begin position="1455"/>
        <end position="1464"/>
    </location>
</feature>
<dbReference type="PROSITE" id="PS50126">
    <property type="entry name" value="S1"/>
    <property type="match status" value="1"/>
</dbReference>
<feature type="region of interest" description="Disordered" evidence="2">
    <location>
        <begin position="798"/>
        <end position="1095"/>
    </location>
</feature>
<keyword evidence="1" id="KW-0802">TPR repeat</keyword>
<dbReference type="SMART" id="SM00028">
    <property type="entry name" value="TPR"/>
    <property type="match status" value="3"/>
</dbReference>
<dbReference type="GeneID" id="110980955"/>
<feature type="compositionally biased region" description="Basic residues" evidence="2">
    <location>
        <begin position="629"/>
        <end position="644"/>
    </location>
</feature>
<reference evidence="5" key="1">
    <citation type="submission" date="2025-08" db="UniProtKB">
        <authorList>
            <consortium name="RefSeq"/>
        </authorList>
    </citation>
    <scope>IDENTIFICATION</scope>
</reference>
<feature type="compositionally biased region" description="Low complexity" evidence="2">
    <location>
        <begin position="995"/>
        <end position="1035"/>
    </location>
</feature>
<feature type="compositionally biased region" description="Basic and acidic residues" evidence="2">
    <location>
        <begin position="1650"/>
        <end position="1669"/>
    </location>
</feature>
<feature type="compositionally biased region" description="Basic and acidic residues" evidence="2">
    <location>
        <begin position="1282"/>
        <end position="1295"/>
    </location>
</feature>
<dbReference type="OMA" id="NRWSMES"/>
<feature type="compositionally biased region" description="Basic residues" evidence="2">
    <location>
        <begin position="565"/>
        <end position="576"/>
    </location>
</feature>
<feature type="compositionally biased region" description="Polar residues" evidence="2">
    <location>
        <begin position="1354"/>
        <end position="1370"/>
    </location>
</feature>
<feature type="compositionally biased region" description="Basic and acidic residues" evidence="2">
    <location>
        <begin position="798"/>
        <end position="807"/>
    </location>
</feature>
<feature type="compositionally biased region" description="Basic and acidic residues" evidence="2">
    <location>
        <begin position="825"/>
        <end position="837"/>
    </location>
</feature>
<feature type="compositionally biased region" description="Basic residues" evidence="2">
    <location>
        <begin position="661"/>
        <end position="682"/>
    </location>
</feature>
<feature type="compositionally biased region" description="Low complexity" evidence="2">
    <location>
        <begin position="619"/>
        <end position="628"/>
    </location>
</feature>
<feature type="compositionally biased region" description="Polar residues" evidence="2">
    <location>
        <begin position="1174"/>
        <end position="1184"/>
    </location>
</feature>
<feature type="region of interest" description="Disordered" evidence="2">
    <location>
        <begin position="498"/>
        <end position="786"/>
    </location>
</feature>